<evidence type="ECO:0000256" key="2">
    <source>
        <dbReference type="ARBA" id="ARBA00013025"/>
    </source>
</evidence>
<dbReference type="GO" id="GO:0004326">
    <property type="term" value="F:tetrahydrofolylpolyglutamate synthase activity"/>
    <property type="evidence" value="ECO:0007669"/>
    <property type="project" value="UniProtKB-EC"/>
</dbReference>
<dbReference type="PIRSF" id="PIRSF001563">
    <property type="entry name" value="Folylpolyglu_synth"/>
    <property type="match status" value="1"/>
</dbReference>
<evidence type="ECO:0000256" key="10">
    <source>
        <dbReference type="PIRNR" id="PIRNR001563"/>
    </source>
</evidence>
<dbReference type="InterPro" id="IPR013221">
    <property type="entry name" value="Mur_ligase_cen"/>
</dbReference>
<dbReference type="AlphaFoldDB" id="A0A0R1ZK39"/>
<keyword evidence="4" id="KW-0479">Metal-binding</keyword>
<dbReference type="PATRIC" id="fig|1423820.4.peg.1277"/>
<feature type="domain" description="Mur ligase C-terminal" evidence="11">
    <location>
        <begin position="272"/>
        <end position="393"/>
    </location>
</feature>
<accession>A0A0R1ZK39</accession>
<dbReference type="GO" id="GO:0008841">
    <property type="term" value="F:dihydrofolate synthase activity"/>
    <property type="evidence" value="ECO:0007669"/>
    <property type="project" value="TreeGrafter"/>
</dbReference>
<evidence type="ECO:0000256" key="4">
    <source>
        <dbReference type="ARBA" id="ARBA00022723"/>
    </source>
</evidence>
<dbReference type="SUPFAM" id="SSF53623">
    <property type="entry name" value="MurD-like peptide ligases, catalytic domain"/>
    <property type="match status" value="1"/>
</dbReference>
<evidence type="ECO:0000256" key="1">
    <source>
        <dbReference type="ARBA" id="ARBA00008276"/>
    </source>
</evidence>
<organism evidence="13 14">
    <name type="scientific">Ligilactobacillus araffinosus DSM 20653</name>
    <dbReference type="NCBI Taxonomy" id="1423820"/>
    <lineage>
        <taxon>Bacteria</taxon>
        <taxon>Bacillati</taxon>
        <taxon>Bacillota</taxon>
        <taxon>Bacilli</taxon>
        <taxon>Lactobacillales</taxon>
        <taxon>Lactobacillaceae</taxon>
        <taxon>Ligilactobacillus</taxon>
    </lineage>
</organism>
<keyword evidence="6 10" id="KW-0067">ATP-binding</keyword>
<dbReference type="STRING" id="1423820.FC64_GL001251"/>
<evidence type="ECO:0000259" key="12">
    <source>
        <dbReference type="Pfam" id="PF08245"/>
    </source>
</evidence>
<dbReference type="PROSITE" id="PS01011">
    <property type="entry name" value="FOLYLPOLYGLU_SYNT_1"/>
    <property type="match status" value="1"/>
</dbReference>
<evidence type="ECO:0000313" key="14">
    <source>
        <dbReference type="Proteomes" id="UP000051291"/>
    </source>
</evidence>
<dbReference type="Proteomes" id="UP000051291">
    <property type="component" value="Unassembled WGS sequence"/>
</dbReference>
<dbReference type="PANTHER" id="PTHR11136:SF0">
    <property type="entry name" value="DIHYDROFOLATE SYNTHETASE-RELATED"/>
    <property type="match status" value="1"/>
</dbReference>
<dbReference type="NCBIfam" id="TIGR01499">
    <property type="entry name" value="folC"/>
    <property type="match status" value="1"/>
</dbReference>
<dbReference type="GO" id="GO:0005737">
    <property type="term" value="C:cytoplasm"/>
    <property type="evidence" value="ECO:0007669"/>
    <property type="project" value="TreeGrafter"/>
</dbReference>
<protein>
    <recommendedName>
        <fullName evidence="2">tetrahydrofolate synthase</fullName>
        <ecNumber evidence="2">6.3.2.17</ecNumber>
    </recommendedName>
    <alternativeName>
        <fullName evidence="8">Tetrahydrofolylpolyglutamate synthase</fullName>
    </alternativeName>
</protein>
<evidence type="ECO:0000256" key="7">
    <source>
        <dbReference type="ARBA" id="ARBA00022842"/>
    </source>
</evidence>
<dbReference type="Gene3D" id="3.90.190.20">
    <property type="entry name" value="Mur ligase, C-terminal domain"/>
    <property type="match status" value="1"/>
</dbReference>
<dbReference type="SUPFAM" id="SSF53244">
    <property type="entry name" value="MurD-like peptide ligases, peptide-binding domain"/>
    <property type="match status" value="1"/>
</dbReference>
<dbReference type="PANTHER" id="PTHR11136">
    <property type="entry name" value="FOLYLPOLYGLUTAMATE SYNTHASE-RELATED"/>
    <property type="match status" value="1"/>
</dbReference>
<comment type="caution">
    <text evidence="13">The sequence shown here is derived from an EMBL/GenBank/DDBJ whole genome shotgun (WGS) entry which is preliminary data.</text>
</comment>
<dbReference type="EMBL" id="AYYZ01000029">
    <property type="protein sequence ID" value="KRM52054.1"/>
    <property type="molecule type" value="Genomic_DNA"/>
</dbReference>
<feature type="domain" description="Mur ligase central" evidence="12">
    <location>
        <begin position="41"/>
        <end position="253"/>
    </location>
</feature>
<evidence type="ECO:0000256" key="3">
    <source>
        <dbReference type="ARBA" id="ARBA00022598"/>
    </source>
</evidence>
<comment type="catalytic activity">
    <reaction evidence="9">
        <text>(6S)-5,6,7,8-tetrahydrofolyl-(gamma-L-Glu)(n) + L-glutamate + ATP = (6S)-5,6,7,8-tetrahydrofolyl-(gamma-L-Glu)(n+1) + ADP + phosphate + H(+)</text>
        <dbReference type="Rhea" id="RHEA:10580"/>
        <dbReference type="Rhea" id="RHEA-COMP:14738"/>
        <dbReference type="Rhea" id="RHEA-COMP:14740"/>
        <dbReference type="ChEBI" id="CHEBI:15378"/>
        <dbReference type="ChEBI" id="CHEBI:29985"/>
        <dbReference type="ChEBI" id="CHEBI:30616"/>
        <dbReference type="ChEBI" id="CHEBI:43474"/>
        <dbReference type="ChEBI" id="CHEBI:141005"/>
        <dbReference type="ChEBI" id="CHEBI:456216"/>
        <dbReference type="EC" id="6.3.2.17"/>
    </reaction>
</comment>
<gene>
    <name evidence="13" type="ORF">FC64_GL001251</name>
</gene>
<dbReference type="InterPro" id="IPR018109">
    <property type="entry name" value="Folylpolyglutamate_synth_CS"/>
</dbReference>
<proteinExistence type="inferred from homology"/>
<dbReference type="GO" id="GO:0046872">
    <property type="term" value="F:metal ion binding"/>
    <property type="evidence" value="ECO:0007669"/>
    <property type="project" value="UniProtKB-KW"/>
</dbReference>
<keyword evidence="7" id="KW-0460">Magnesium</keyword>
<sequence length="408" mass="45948">MAVKLSDFQYTLYDQQDRIPFLKQLIAKLGNPDKNFKIIHVAGTNGKGSTATMISKILSAHGYKVGLFTSPHIISECECISINGQQITPSDITTNILKIKKVITNDLGLDMVKNISQFEILLVVSLLFFDKENVDYAILECGLGGATDATNAITASQYEIFTHIALDHIKELGNTLEKIILNKAGIIRENSNVIVAPHQKDVVKKILTKQTQKHNSKIFFATNPPSHKKIYFSADYQYDNFATVLKFFEIFDDGAISPQECIRIINNFQLNGRFETLSQSPQVILDCAHNPDGITRFVETVTQRFKNKNKIIITGFLKDKNPHKCIDVLASLDAHFIVTTPENGRKCDASDLFKYIRKMNYASFELQPQPLQAYQAAINQSDEDTVIFIVGSFYLARPILNYLRKGEK</sequence>
<dbReference type="InterPro" id="IPR036615">
    <property type="entry name" value="Mur_ligase_C_dom_sf"/>
</dbReference>
<keyword evidence="3 10" id="KW-0436">Ligase</keyword>
<dbReference type="GO" id="GO:0005524">
    <property type="term" value="F:ATP binding"/>
    <property type="evidence" value="ECO:0007669"/>
    <property type="project" value="UniProtKB-KW"/>
</dbReference>
<keyword evidence="5 10" id="KW-0547">Nucleotide-binding</keyword>
<dbReference type="Pfam" id="PF02875">
    <property type="entry name" value="Mur_ligase_C"/>
    <property type="match status" value="1"/>
</dbReference>
<name>A0A0R1ZK39_9LACO</name>
<reference evidence="13 14" key="1">
    <citation type="journal article" date="2015" name="Genome Announc.">
        <title>Expanding the biotechnology potential of lactobacilli through comparative genomics of 213 strains and associated genera.</title>
        <authorList>
            <person name="Sun Z."/>
            <person name="Harris H.M."/>
            <person name="McCann A."/>
            <person name="Guo C."/>
            <person name="Argimon S."/>
            <person name="Zhang W."/>
            <person name="Yang X."/>
            <person name="Jeffery I.B."/>
            <person name="Cooney J.C."/>
            <person name="Kagawa T.F."/>
            <person name="Liu W."/>
            <person name="Song Y."/>
            <person name="Salvetti E."/>
            <person name="Wrobel A."/>
            <person name="Rasinkangas P."/>
            <person name="Parkhill J."/>
            <person name="Rea M.C."/>
            <person name="O'Sullivan O."/>
            <person name="Ritari J."/>
            <person name="Douillard F.P."/>
            <person name="Paul Ross R."/>
            <person name="Yang R."/>
            <person name="Briner A.E."/>
            <person name="Felis G.E."/>
            <person name="de Vos W.M."/>
            <person name="Barrangou R."/>
            <person name="Klaenhammer T.R."/>
            <person name="Caufield P.W."/>
            <person name="Cui Y."/>
            <person name="Zhang H."/>
            <person name="O'Toole P.W."/>
        </authorList>
    </citation>
    <scope>NUCLEOTIDE SEQUENCE [LARGE SCALE GENOMIC DNA]</scope>
    <source>
        <strain evidence="13 14">DSM 20653</strain>
    </source>
</reference>
<evidence type="ECO:0000313" key="13">
    <source>
        <dbReference type="EMBL" id="KRM52054.1"/>
    </source>
</evidence>
<dbReference type="Gene3D" id="3.40.1190.10">
    <property type="entry name" value="Mur-like, catalytic domain"/>
    <property type="match status" value="1"/>
</dbReference>
<dbReference type="InterPro" id="IPR036565">
    <property type="entry name" value="Mur-like_cat_sf"/>
</dbReference>
<dbReference type="InterPro" id="IPR004101">
    <property type="entry name" value="Mur_ligase_C"/>
</dbReference>
<evidence type="ECO:0000256" key="5">
    <source>
        <dbReference type="ARBA" id="ARBA00022741"/>
    </source>
</evidence>
<keyword evidence="14" id="KW-1185">Reference proteome</keyword>
<dbReference type="InterPro" id="IPR001645">
    <property type="entry name" value="Folylpolyglutamate_synth"/>
</dbReference>
<evidence type="ECO:0000256" key="6">
    <source>
        <dbReference type="ARBA" id="ARBA00022840"/>
    </source>
</evidence>
<dbReference type="RefSeq" id="WP_057907068.1">
    <property type="nucleotide sequence ID" value="NZ_AYYZ01000029.1"/>
</dbReference>
<evidence type="ECO:0000259" key="11">
    <source>
        <dbReference type="Pfam" id="PF02875"/>
    </source>
</evidence>
<dbReference type="Pfam" id="PF08245">
    <property type="entry name" value="Mur_ligase_M"/>
    <property type="match status" value="1"/>
</dbReference>
<dbReference type="EC" id="6.3.2.17" evidence="2"/>
<comment type="similarity">
    <text evidence="1 10">Belongs to the folylpolyglutamate synthase family.</text>
</comment>
<evidence type="ECO:0000256" key="9">
    <source>
        <dbReference type="ARBA" id="ARBA00047493"/>
    </source>
</evidence>
<evidence type="ECO:0000256" key="8">
    <source>
        <dbReference type="ARBA" id="ARBA00030592"/>
    </source>
</evidence>